<gene>
    <name evidence="2" type="ORF">SI65_05941</name>
</gene>
<dbReference type="Proteomes" id="UP000094569">
    <property type="component" value="Unassembled WGS sequence"/>
</dbReference>
<proteinExistence type="predicted"/>
<keyword evidence="3" id="KW-1185">Reference proteome</keyword>
<comment type="caution">
    <text evidence="2">The sequence shown here is derived from an EMBL/GenBank/DDBJ whole genome shotgun (WGS) entry which is preliminary data.</text>
</comment>
<sequence length="195" mass="22249">MTQDEALRRKFHLQGRVAFEDCANLEGSAETSLEEVVHVDSPSSRPQRRAAGNRRPKTGNNSQEAHSTRRRNRRADQFCVHIVAGERRIPAYAVQFKAPHKLTLAELIAGLHEMEPARHVIDRESDTFEFHAMHLVAAVITQIFSYMVDSGIQYGYICTGEAFVSLHIPNDPALVYYYLSVPNRDVQMDDEYRLH</sequence>
<accession>A0A1E3BEC1</accession>
<protein>
    <submittedName>
        <fullName evidence="2">Uncharacterized protein</fullName>
    </submittedName>
</protein>
<feature type="compositionally biased region" description="Basic residues" evidence="1">
    <location>
        <begin position="46"/>
        <end position="57"/>
    </location>
</feature>
<dbReference type="OrthoDB" id="4509823at2759"/>
<dbReference type="EMBL" id="JXNT01000005">
    <property type="protein sequence ID" value="ODM19323.1"/>
    <property type="molecule type" value="Genomic_DNA"/>
</dbReference>
<evidence type="ECO:0000313" key="3">
    <source>
        <dbReference type="Proteomes" id="UP000094569"/>
    </source>
</evidence>
<organism evidence="2 3">
    <name type="scientific">Aspergillus cristatus</name>
    <name type="common">Chinese Fuzhuan brick tea-fermentation fungus</name>
    <name type="synonym">Eurotium cristatum</name>
    <dbReference type="NCBI Taxonomy" id="573508"/>
    <lineage>
        <taxon>Eukaryota</taxon>
        <taxon>Fungi</taxon>
        <taxon>Dikarya</taxon>
        <taxon>Ascomycota</taxon>
        <taxon>Pezizomycotina</taxon>
        <taxon>Eurotiomycetes</taxon>
        <taxon>Eurotiomycetidae</taxon>
        <taxon>Eurotiales</taxon>
        <taxon>Aspergillaceae</taxon>
        <taxon>Aspergillus</taxon>
        <taxon>Aspergillus subgen. Aspergillus</taxon>
    </lineage>
</organism>
<name>A0A1E3BEC1_ASPCR</name>
<feature type="region of interest" description="Disordered" evidence="1">
    <location>
        <begin position="31"/>
        <end position="72"/>
    </location>
</feature>
<dbReference type="AlphaFoldDB" id="A0A1E3BEC1"/>
<evidence type="ECO:0000313" key="2">
    <source>
        <dbReference type="EMBL" id="ODM19323.1"/>
    </source>
</evidence>
<reference evidence="2 3" key="1">
    <citation type="journal article" date="2016" name="BMC Genomics">
        <title>Comparative genomic and transcriptomic analyses of the Fuzhuan brick tea-fermentation fungus Aspergillus cristatus.</title>
        <authorList>
            <person name="Ge Y."/>
            <person name="Wang Y."/>
            <person name="Liu Y."/>
            <person name="Tan Y."/>
            <person name="Ren X."/>
            <person name="Zhang X."/>
            <person name="Hyde K.D."/>
            <person name="Liu Y."/>
            <person name="Liu Z."/>
        </authorList>
    </citation>
    <scope>NUCLEOTIDE SEQUENCE [LARGE SCALE GENOMIC DNA]</scope>
    <source>
        <strain evidence="2 3">GZAAS20.1005</strain>
    </source>
</reference>
<dbReference type="VEuPathDB" id="FungiDB:SI65_05941"/>
<dbReference type="STRING" id="573508.A0A1E3BEC1"/>
<evidence type="ECO:0000256" key="1">
    <source>
        <dbReference type="SAM" id="MobiDB-lite"/>
    </source>
</evidence>